<sequence length="1020" mass="116679">MSRWGDLPPLVPETESGIAAIEREQITKPRPVSIEGADLYQPGQAHGDQLHHKRLPPDLGVVDPITSHTIALIQHAKKVQSLLNGLQQQDKDIKPLEAEYLPSIPEGPCIPGLTIPSTNQLDLESEGRAHWKPPVQLGSNATRVVLKRAVTAVCAHAGFDAAPNSVLEVLTDLCGEFYQRLCWQLRSIVDREALTGQTGFVDAMDHALHECGVQGLLSLTTFFQERVLNYNRHMLSTCRRLHEAYEKIKLPSKASLEDVKNIKVKEEPVSEIHFPSSQEELEEAACAPVVGDSAGEDAHSLEELHRALQHMEGAQQNALKDEESIRWPATIQQQPHSQQTLPHRKASTASSGHLDPDEEIVIVNDSPPLPADAGIPSFVDTMDSASLDAAKLGRLPPAKKNGMSPSQPLPPKENALFKRILKCYEHKQYKNGLKFAKQILTNPKFADHGETLAMKGLTLNCLGRKDEAYEYVRKGLRNDLKSHVCWHVYGLLQRSDRKYDEAIKCYRNALKWDKDNIQILRDLSLLQIQMRDLEGYRDTRYQLFMLRPTQRASWIGFSMSYHLLKDYDMALKILEEFRKTQTKRGYDYEHSELLLYQNMVMREAGELEEALCHLTRHEEQICDKLSILETRANLLMQVGQFGGAESIYRDLLHRNPENHDYYYGLLKALRLQGMEDQLKLFEECQQTFPRAQMPRRLPLNFATGEDFRSLADKYMRRALHKGVPPLFVDLRPLYNSTEKVRARNFSINFCVHASGNAVRFWTCFTEKDCEEKEPATALLWTYYYAAQHFDYLGCTAKALDLINAAIEHTPTLIELFVAKARIFKHAGDIQEALRHLDEAQALDTADRYINSKCAKYMLRANLIKEAEDMCSKFTREGVSAVENLNEMQCMWFQTECALAYQRLGKWGEALKKCHEVDRHFSEIMEDQFDFHTYCMRKMTLRAYVSLLRLEDVLRAHPFYFKAARVAIQFPRPLTPWRCMSISAERPRSPGEHTRRPAMKNTQQTKKGADERLACFRIHNS</sequence>
<evidence type="ECO:0000313" key="1">
    <source>
        <dbReference type="EMBL" id="KAG0420387.1"/>
    </source>
</evidence>
<evidence type="ECO:0000313" key="2">
    <source>
        <dbReference type="Proteomes" id="UP000805193"/>
    </source>
</evidence>
<dbReference type="EMBL" id="JABSTQ010010514">
    <property type="protein sequence ID" value="KAG0420387.1"/>
    <property type="molecule type" value="Genomic_DNA"/>
</dbReference>
<gene>
    <name evidence="1" type="ORF">HPB47_003522</name>
</gene>
<name>A0AC60PJP4_IXOPE</name>
<comment type="caution">
    <text evidence="1">The sequence shown here is derived from an EMBL/GenBank/DDBJ whole genome shotgun (WGS) entry which is preliminary data.</text>
</comment>
<reference evidence="1 2" key="1">
    <citation type="journal article" date="2020" name="Cell">
        <title>Large-Scale Comparative Analyses of Tick Genomes Elucidate Their Genetic Diversity and Vector Capacities.</title>
        <authorList>
            <consortium name="Tick Genome and Microbiome Consortium (TIGMIC)"/>
            <person name="Jia N."/>
            <person name="Wang J."/>
            <person name="Shi W."/>
            <person name="Du L."/>
            <person name="Sun Y."/>
            <person name="Zhan W."/>
            <person name="Jiang J.F."/>
            <person name="Wang Q."/>
            <person name="Zhang B."/>
            <person name="Ji P."/>
            <person name="Bell-Sakyi L."/>
            <person name="Cui X.M."/>
            <person name="Yuan T.T."/>
            <person name="Jiang B.G."/>
            <person name="Yang W.F."/>
            <person name="Lam T.T."/>
            <person name="Chang Q.C."/>
            <person name="Ding S.J."/>
            <person name="Wang X.J."/>
            <person name="Zhu J.G."/>
            <person name="Ruan X.D."/>
            <person name="Zhao L."/>
            <person name="Wei J.T."/>
            <person name="Ye R.Z."/>
            <person name="Que T.C."/>
            <person name="Du C.H."/>
            <person name="Zhou Y.H."/>
            <person name="Cheng J.X."/>
            <person name="Dai P.F."/>
            <person name="Guo W.B."/>
            <person name="Han X.H."/>
            <person name="Huang E.J."/>
            <person name="Li L.F."/>
            <person name="Wei W."/>
            <person name="Gao Y.C."/>
            <person name="Liu J.Z."/>
            <person name="Shao H.Z."/>
            <person name="Wang X."/>
            <person name="Wang C.C."/>
            <person name="Yang T.C."/>
            <person name="Huo Q.B."/>
            <person name="Li W."/>
            <person name="Chen H.Y."/>
            <person name="Chen S.E."/>
            <person name="Zhou L.G."/>
            <person name="Ni X.B."/>
            <person name="Tian J.H."/>
            <person name="Sheng Y."/>
            <person name="Liu T."/>
            <person name="Pan Y.S."/>
            <person name="Xia L.Y."/>
            <person name="Li J."/>
            <person name="Zhao F."/>
            <person name="Cao W.C."/>
        </authorList>
    </citation>
    <scope>NUCLEOTIDE SEQUENCE [LARGE SCALE GENOMIC DNA]</scope>
    <source>
        <strain evidence="1">Iper-2018</strain>
    </source>
</reference>
<keyword evidence="2" id="KW-1185">Reference proteome</keyword>
<protein>
    <submittedName>
        <fullName evidence="1">Uncharacterized protein</fullName>
    </submittedName>
</protein>
<proteinExistence type="predicted"/>
<accession>A0AC60PJP4</accession>
<organism evidence="1 2">
    <name type="scientific">Ixodes persulcatus</name>
    <name type="common">Taiga tick</name>
    <dbReference type="NCBI Taxonomy" id="34615"/>
    <lineage>
        <taxon>Eukaryota</taxon>
        <taxon>Metazoa</taxon>
        <taxon>Ecdysozoa</taxon>
        <taxon>Arthropoda</taxon>
        <taxon>Chelicerata</taxon>
        <taxon>Arachnida</taxon>
        <taxon>Acari</taxon>
        <taxon>Parasitiformes</taxon>
        <taxon>Ixodida</taxon>
        <taxon>Ixodoidea</taxon>
        <taxon>Ixodidae</taxon>
        <taxon>Ixodinae</taxon>
        <taxon>Ixodes</taxon>
    </lineage>
</organism>
<dbReference type="Proteomes" id="UP000805193">
    <property type="component" value="Unassembled WGS sequence"/>
</dbReference>